<evidence type="ECO:0000313" key="3">
    <source>
        <dbReference type="Proteomes" id="UP000759131"/>
    </source>
</evidence>
<dbReference type="EMBL" id="OC867302">
    <property type="protein sequence ID" value="CAD7633424.1"/>
    <property type="molecule type" value="Genomic_DNA"/>
</dbReference>
<gene>
    <name evidence="2" type="ORF">OSB1V03_LOCUS13821</name>
</gene>
<dbReference type="Proteomes" id="UP000759131">
    <property type="component" value="Unassembled WGS sequence"/>
</dbReference>
<dbReference type="OrthoDB" id="6506739at2759"/>
<feature type="non-terminal residue" evidence="2">
    <location>
        <position position="1"/>
    </location>
</feature>
<dbReference type="EMBL" id="CAJPIZ010012727">
    <property type="protein sequence ID" value="CAG2113854.1"/>
    <property type="molecule type" value="Genomic_DNA"/>
</dbReference>
<name>A0A7R9L3X0_9ACAR</name>
<protein>
    <submittedName>
        <fullName evidence="2">Uncharacterized protein</fullName>
    </submittedName>
</protein>
<dbReference type="AlphaFoldDB" id="A0A7R9L3X0"/>
<organism evidence="2">
    <name type="scientific">Medioppia subpectinata</name>
    <dbReference type="NCBI Taxonomy" id="1979941"/>
    <lineage>
        <taxon>Eukaryota</taxon>
        <taxon>Metazoa</taxon>
        <taxon>Ecdysozoa</taxon>
        <taxon>Arthropoda</taxon>
        <taxon>Chelicerata</taxon>
        <taxon>Arachnida</taxon>
        <taxon>Acari</taxon>
        <taxon>Acariformes</taxon>
        <taxon>Sarcoptiformes</taxon>
        <taxon>Oribatida</taxon>
        <taxon>Brachypylina</taxon>
        <taxon>Oppioidea</taxon>
        <taxon>Oppiidae</taxon>
        <taxon>Medioppia</taxon>
    </lineage>
</organism>
<dbReference type="SUPFAM" id="SSF53850">
    <property type="entry name" value="Periplasmic binding protein-like II"/>
    <property type="match status" value="1"/>
</dbReference>
<evidence type="ECO:0000313" key="2">
    <source>
        <dbReference type="EMBL" id="CAD7633424.1"/>
    </source>
</evidence>
<proteinExistence type="predicted"/>
<feature type="compositionally biased region" description="Polar residues" evidence="1">
    <location>
        <begin position="472"/>
        <end position="483"/>
    </location>
</feature>
<keyword evidence="3" id="KW-1185">Reference proteome</keyword>
<accession>A0A7R9L3X0</accession>
<evidence type="ECO:0000256" key="1">
    <source>
        <dbReference type="SAM" id="MobiDB-lite"/>
    </source>
</evidence>
<feature type="region of interest" description="Disordered" evidence="1">
    <location>
        <begin position="441"/>
        <end position="495"/>
    </location>
</feature>
<sequence length="518" mass="58975">HVKSVHGIVTFSLISEDKRTSAKPTDEDALKKGSMITQQVLKEIAITKGEKITVKELKRLDEKKKREKELNIKKMCENRNHRKPLIRRRFNKLKKDILDDAFNSAEFWQPFIDVEVIGGTNDTKICGPFLGITYEIALKMNAKTTISGNHEEYYEMMANMSTNFALSPLPPLTVFMNNVLLTYLEFKTPYDVIDSLQDLAQRDIKFGTFEDDPGFDYLNSPHEPYYNQFKGRVVREKSGNINKQKWEQLVFDNITNGVYALVTDQPFNDYYYATKLSQYPNLYRSQFNSLVLPYFLALSKHNTRNFTNCVNYIIGSLSESGIYEYWVRNTLEINNEALRLGIIESKGKYQFSSLEVKRYRRPNRYDHLICKQKNYGIGITSSAVLNYSGDVCKTYCRVVNRAERTASFTEHNTLNNIVCGPTGARCTDGVCITSGSTAIGSVPSDGTSGDRRIGRPLNTVDGKRKPRPGRKGSTNRQKTSTFSPIEGSDLSDTEFTTSDVIVNENSDSIRAKIIYPQD</sequence>
<reference evidence="2" key="1">
    <citation type="submission" date="2020-11" db="EMBL/GenBank/DDBJ databases">
        <authorList>
            <person name="Tran Van P."/>
        </authorList>
    </citation>
    <scope>NUCLEOTIDE SEQUENCE</scope>
</reference>